<proteinExistence type="predicted"/>
<dbReference type="EMBL" id="WIPH01000053">
    <property type="protein sequence ID" value="MQS00081.1"/>
    <property type="molecule type" value="Genomic_DNA"/>
</dbReference>
<dbReference type="Proteomes" id="UP000432209">
    <property type="component" value="Unassembled WGS sequence"/>
</dbReference>
<reference evidence="2 3" key="1">
    <citation type="submission" date="2019-10" db="EMBL/GenBank/DDBJ databases">
        <title>Gluconobacter aidae sp. nov., a novel species of acetic acid bacteria isolated in Thailand.</title>
        <authorList>
            <person name="Yukphan P."/>
            <person name="Charoenyingcharoen P."/>
            <person name="Malimas S."/>
            <person name="Muramatsu Y."/>
            <person name="Nakagawa Y."/>
            <person name="Tanasupawat S."/>
            <person name="Yamada Y."/>
        </authorList>
    </citation>
    <scope>NUCLEOTIDE SEQUENCE [LARGE SCALE GENOMIC DNA]</scope>
    <source>
        <strain evidence="2 3">AC10</strain>
    </source>
</reference>
<dbReference type="AlphaFoldDB" id="A0A7X1STD6"/>
<name>A0A7X1STD6_9PROT</name>
<feature type="compositionally biased region" description="Basic and acidic residues" evidence="1">
    <location>
        <begin position="345"/>
        <end position="366"/>
    </location>
</feature>
<evidence type="ECO:0000313" key="2">
    <source>
        <dbReference type="EMBL" id="MQS00081.1"/>
    </source>
</evidence>
<protein>
    <submittedName>
        <fullName evidence="2">Uncharacterized protein</fullName>
    </submittedName>
</protein>
<sequence>MQIPVHKTSVMQAIQSAVARGYTWHVSGVVSAEKLLALEEKFAERYDIGLSRWQRCRQRQKGAAGVRFFAYPEQGTTRFLWWLLFTDGENAAFQREHERRQVSDKYGRLSWGTEFELVQLPSLKAKPTWSWRMTRERVQEWQGEIQAAIRTTRSDDAIKAVMARLVRLPGFKGVRQQVFELHGFAKKDWGRIRRKANSWKPPARPGYVRFRSDETVPAARVVQRLLVGQEPFGTEPVLSKQERPEEETMVVVNADRETGLPIPRGRDACRVLLIREVEQIQTFIAERWSYESIRLWLLDRYGAAFDIPLPAFRERVRRALQVKAAPVLKEVSRTIIQPDPVVEQAEEKKNEQPEKTRRLTWEEKRAGRFPGSGTTVVHNSKPNRDELY</sequence>
<feature type="region of interest" description="Disordered" evidence="1">
    <location>
        <begin position="343"/>
        <end position="388"/>
    </location>
</feature>
<comment type="caution">
    <text evidence="2">The sequence shown here is derived from an EMBL/GenBank/DDBJ whole genome shotgun (WGS) entry which is preliminary data.</text>
</comment>
<evidence type="ECO:0000313" key="3">
    <source>
        <dbReference type="Proteomes" id="UP000432209"/>
    </source>
</evidence>
<organism evidence="2 3">
    <name type="scientific">Gluconobacter aidae</name>
    <dbReference type="NCBI Taxonomy" id="2662454"/>
    <lineage>
        <taxon>Bacteria</taxon>
        <taxon>Pseudomonadati</taxon>
        <taxon>Pseudomonadota</taxon>
        <taxon>Alphaproteobacteria</taxon>
        <taxon>Acetobacterales</taxon>
        <taxon>Acetobacteraceae</taxon>
        <taxon>Gluconobacter</taxon>
    </lineage>
</organism>
<keyword evidence="3" id="KW-1185">Reference proteome</keyword>
<gene>
    <name evidence="2" type="ORF">GFJ39_12995</name>
</gene>
<accession>A0A7X1STD6</accession>
<evidence type="ECO:0000256" key="1">
    <source>
        <dbReference type="SAM" id="MobiDB-lite"/>
    </source>
</evidence>